<dbReference type="InterPro" id="IPR002347">
    <property type="entry name" value="SDR_fam"/>
</dbReference>
<reference evidence="6" key="1">
    <citation type="submission" date="2025-08" db="UniProtKB">
        <authorList>
            <consortium name="RefSeq"/>
        </authorList>
    </citation>
    <scope>IDENTIFICATION</scope>
</reference>
<keyword evidence="4" id="KW-0812">Transmembrane</keyword>
<dbReference type="GeneID" id="106815878"/>
<comment type="similarity">
    <text evidence="1 3">Belongs to the short-chain dehydrogenases/reductases (SDR) family.</text>
</comment>
<evidence type="ECO:0000256" key="4">
    <source>
        <dbReference type="SAM" id="Phobius"/>
    </source>
</evidence>
<keyword evidence="2" id="KW-0560">Oxidoreductase</keyword>
<dbReference type="PANTHER" id="PTHR43899">
    <property type="entry name" value="RH59310P"/>
    <property type="match status" value="1"/>
</dbReference>
<dbReference type="PIRSF" id="PIRSF000126">
    <property type="entry name" value="11-beta-HSD1"/>
    <property type="match status" value="1"/>
</dbReference>
<keyword evidence="5" id="KW-1185">Reference proteome</keyword>
<dbReference type="SUPFAM" id="SSF51735">
    <property type="entry name" value="NAD(P)-binding Rossmann-fold domains"/>
    <property type="match status" value="1"/>
</dbReference>
<dbReference type="Pfam" id="PF00106">
    <property type="entry name" value="adh_short"/>
    <property type="match status" value="1"/>
</dbReference>
<name>A0ABM1EUL8_PRICU</name>
<dbReference type="Gene3D" id="3.40.50.720">
    <property type="entry name" value="NAD(P)-binding Rossmann-like Domain"/>
    <property type="match status" value="1"/>
</dbReference>
<dbReference type="RefSeq" id="XP_014675889.1">
    <property type="nucleotide sequence ID" value="XM_014820403.1"/>
</dbReference>
<feature type="transmembrane region" description="Helical" evidence="4">
    <location>
        <begin position="196"/>
        <end position="215"/>
    </location>
</feature>
<accession>A0ABM1EUL8</accession>
<organism evidence="5 6">
    <name type="scientific">Priapulus caudatus</name>
    <name type="common">Priapulid worm</name>
    <dbReference type="NCBI Taxonomy" id="37621"/>
    <lineage>
        <taxon>Eukaryota</taxon>
        <taxon>Metazoa</taxon>
        <taxon>Ecdysozoa</taxon>
        <taxon>Scalidophora</taxon>
        <taxon>Priapulida</taxon>
        <taxon>Priapulimorpha</taxon>
        <taxon>Priapulimorphida</taxon>
        <taxon>Priapulidae</taxon>
        <taxon>Priapulus</taxon>
    </lineage>
</organism>
<feature type="transmembrane region" description="Helical" evidence="4">
    <location>
        <begin position="165"/>
        <end position="184"/>
    </location>
</feature>
<keyword evidence="4" id="KW-0472">Membrane</keyword>
<dbReference type="PRINTS" id="PR00081">
    <property type="entry name" value="GDHRDH"/>
</dbReference>
<dbReference type="InterPro" id="IPR051019">
    <property type="entry name" value="VLCFA-Steroid_DH"/>
</dbReference>
<evidence type="ECO:0000313" key="5">
    <source>
        <dbReference type="Proteomes" id="UP000695022"/>
    </source>
</evidence>
<evidence type="ECO:0000256" key="2">
    <source>
        <dbReference type="ARBA" id="ARBA00023002"/>
    </source>
</evidence>
<feature type="transmembrane region" description="Helical" evidence="4">
    <location>
        <begin position="6"/>
        <end position="32"/>
    </location>
</feature>
<dbReference type="CDD" id="cd05356">
    <property type="entry name" value="17beta-HSD1_like_SDR_c"/>
    <property type="match status" value="1"/>
</dbReference>
<keyword evidence="4" id="KW-1133">Transmembrane helix</keyword>
<evidence type="ECO:0000256" key="1">
    <source>
        <dbReference type="ARBA" id="ARBA00006484"/>
    </source>
</evidence>
<gene>
    <name evidence="6" type="primary">LOC106815878</name>
</gene>
<dbReference type="PRINTS" id="PR00080">
    <property type="entry name" value="SDRFAMILY"/>
</dbReference>
<dbReference type="PANTHER" id="PTHR43899:SF13">
    <property type="entry name" value="RH59310P"/>
    <property type="match status" value="1"/>
</dbReference>
<sequence>MDSAPAAAAGGVCVCTYVFAVIGVVCSAYVALSCLRFVCRLVKVYALSRPLHLYADLSKMGSWAVVTGATDGIGKQYALQLAEQGLNIVLIGRSPEKLKATESEVRMRSNVQVKTVVVDYSGGREIYDDVERELAGLEIGVLVNNVGMCYAWMFDEFLDVERDLHLRMLNVNMMSCVAMTYIVLPQMVERKRGLVINIASLAGVVPIPFMATYSATKAFVCFFSRILEQEYEEKGIQFQVVTPGFVSTNMTSQIDVNAWCVTAETYVRSAIATVGLQSRTAGYLMHELMVAGFQLSSERALCKELKNEMIKFKAKHCKSE</sequence>
<dbReference type="InterPro" id="IPR036291">
    <property type="entry name" value="NAD(P)-bd_dom_sf"/>
</dbReference>
<dbReference type="Proteomes" id="UP000695022">
    <property type="component" value="Unplaced"/>
</dbReference>
<proteinExistence type="inferred from homology"/>
<evidence type="ECO:0000313" key="6">
    <source>
        <dbReference type="RefSeq" id="XP_014675889.1"/>
    </source>
</evidence>
<feature type="transmembrane region" description="Helical" evidence="4">
    <location>
        <begin position="134"/>
        <end position="153"/>
    </location>
</feature>
<evidence type="ECO:0000256" key="3">
    <source>
        <dbReference type="RuleBase" id="RU000363"/>
    </source>
</evidence>
<protein>
    <submittedName>
        <fullName evidence="6">Very-long-chain 3-oxoacyl-CoA reductase-like</fullName>
    </submittedName>
</protein>